<dbReference type="Gene3D" id="3.20.20.70">
    <property type="entry name" value="Aldolase class I"/>
    <property type="match status" value="1"/>
</dbReference>
<evidence type="ECO:0000313" key="5">
    <source>
        <dbReference type="EMBL" id="SVA58572.1"/>
    </source>
</evidence>
<dbReference type="InterPro" id="IPR043594">
    <property type="entry name" value="HMGL"/>
</dbReference>
<dbReference type="EMBL" id="UINC01013578">
    <property type="protein sequence ID" value="SVA58572.1"/>
    <property type="molecule type" value="Genomic_DNA"/>
</dbReference>
<keyword evidence="2" id="KW-0479">Metal-binding</keyword>
<feature type="non-terminal residue" evidence="5">
    <location>
        <position position="1"/>
    </location>
</feature>
<sequence length="63" mass="6546">VEVNGYEIGPGVNLEEANLGGVGGCPFAPRATGNVPTEDVVYLLHEMGFDTGLDLDLLIQSTA</sequence>
<protein>
    <recommendedName>
        <fullName evidence="4">Pyruvate carboxyltransferase domain-containing protein</fullName>
    </recommendedName>
</protein>
<organism evidence="5">
    <name type="scientific">marine metagenome</name>
    <dbReference type="NCBI Taxonomy" id="408172"/>
    <lineage>
        <taxon>unclassified sequences</taxon>
        <taxon>metagenomes</taxon>
        <taxon>ecological metagenomes</taxon>
    </lineage>
</organism>
<dbReference type="PANTHER" id="PTHR42738:SF7">
    <property type="entry name" value="HYDROXYMETHYLGLUTARYL-COA LYASE"/>
    <property type="match status" value="1"/>
</dbReference>
<dbReference type="PROSITE" id="PS50991">
    <property type="entry name" value="PYR_CT"/>
    <property type="match status" value="1"/>
</dbReference>
<accession>A0A381X1X4</accession>
<evidence type="ECO:0000259" key="4">
    <source>
        <dbReference type="PROSITE" id="PS50991"/>
    </source>
</evidence>
<evidence type="ECO:0000256" key="3">
    <source>
        <dbReference type="ARBA" id="ARBA00023239"/>
    </source>
</evidence>
<evidence type="ECO:0000256" key="1">
    <source>
        <dbReference type="ARBA" id="ARBA00009405"/>
    </source>
</evidence>
<reference evidence="5" key="1">
    <citation type="submission" date="2018-05" db="EMBL/GenBank/DDBJ databases">
        <authorList>
            <person name="Lanie J.A."/>
            <person name="Ng W.-L."/>
            <person name="Kazmierczak K.M."/>
            <person name="Andrzejewski T.M."/>
            <person name="Davidsen T.M."/>
            <person name="Wayne K.J."/>
            <person name="Tettelin H."/>
            <person name="Glass J.I."/>
            <person name="Rusch D."/>
            <person name="Podicherti R."/>
            <person name="Tsui H.-C.T."/>
            <person name="Winkler M.E."/>
        </authorList>
    </citation>
    <scope>NUCLEOTIDE SEQUENCE</scope>
</reference>
<dbReference type="SUPFAM" id="SSF51569">
    <property type="entry name" value="Aldolase"/>
    <property type="match status" value="1"/>
</dbReference>
<dbReference type="AlphaFoldDB" id="A0A381X1X4"/>
<comment type="similarity">
    <text evidence="1">Belongs to the HMG-CoA lyase family.</text>
</comment>
<dbReference type="GO" id="GO:0006552">
    <property type="term" value="P:L-leucine catabolic process"/>
    <property type="evidence" value="ECO:0007669"/>
    <property type="project" value="TreeGrafter"/>
</dbReference>
<gene>
    <name evidence="5" type="ORF">METZ01_LOCUS111426</name>
</gene>
<dbReference type="GO" id="GO:0004419">
    <property type="term" value="F:hydroxymethylglutaryl-CoA lyase activity"/>
    <property type="evidence" value="ECO:0007669"/>
    <property type="project" value="TreeGrafter"/>
</dbReference>
<dbReference type="GO" id="GO:0046872">
    <property type="term" value="F:metal ion binding"/>
    <property type="evidence" value="ECO:0007669"/>
    <property type="project" value="UniProtKB-KW"/>
</dbReference>
<dbReference type="InterPro" id="IPR013785">
    <property type="entry name" value="Aldolase_TIM"/>
</dbReference>
<proteinExistence type="inferred from homology"/>
<keyword evidence="3" id="KW-0456">Lyase</keyword>
<feature type="domain" description="Pyruvate carboxyltransferase" evidence="4">
    <location>
        <begin position="1"/>
        <end position="59"/>
    </location>
</feature>
<dbReference type="GO" id="GO:0046951">
    <property type="term" value="P:ketone body biosynthetic process"/>
    <property type="evidence" value="ECO:0007669"/>
    <property type="project" value="TreeGrafter"/>
</dbReference>
<dbReference type="InterPro" id="IPR000891">
    <property type="entry name" value="PYR_CT"/>
</dbReference>
<evidence type="ECO:0000256" key="2">
    <source>
        <dbReference type="ARBA" id="ARBA00022723"/>
    </source>
</evidence>
<dbReference type="PANTHER" id="PTHR42738">
    <property type="entry name" value="HYDROXYMETHYLGLUTARYL-COA LYASE"/>
    <property type="match status" value="1"/>
</dbReference>
<name>A0A381X1X4_9ZZZZ</name>